<accession>A0A1H4ZPQ6</accession>
<organism evidence="1 2">
    <name type="scientific">Pseudomonas saponiphila</name>
    <dbReference type="NCBI Taxonomy" id="556534"/>
    <lineage>
        <taxon>Bacteria</taxon>
        <taxon>Pseudomonadati</taxon>
        <taxon>Pseudomonadota</taxon>
        <taxon>Gammaproteobacteria</taxon>
        <taxon>Pseudomonadales</taxon>
        <taxon>Pseudomonadaceae</taxon>
        <taxon>Pseudomonas</taxon>
    </lineage>
</organism>
<reference evidence="2" key="1">
    <citation type="submission" date="2016-10" db="EMBL/GenBank/DDBJ databases">
        <authorList>
            <person name="Varghese N."/>
            <person name="Submissions S."/>
        </authorList>
    </citation>
    <scope>NUCLEOTIDE SEQUENCE [LARGE SCALE GENOMIC DNA]</scope>
    <source>
        <strain evidence="2">DSM 9751</strain>
    </source>
</reference>
<dbReference type="EMBL" id="FNTJ01000003">
    <property type="protein sequence ID" value="SED31340.1"/>
    <property type="molecule type" value="Genomic_DNA"/>
</dbReference>
<name>A0A1H4ZPQ6_9PSED</name>
<proteinExistence type="predicted"/>
<evidence type="ECO:0000313" key="1">
    <source>
        <dbReference type="EMBL" id="SED31340.1"/>
    </source>
</evidence>
<evidence type="ECO:0000313" key="2">
    <source>
        <dbReference type="Proteomes" id="UP000198982"/>
    </source>
</evidence>
<dbReference type="RefSeq" id="WP_092320720.1">
    <property type="nucleotide sequence ID" value="NZ_FNTJ01000003.1"/>
</dbReference>
<dbReference type="AlphaFoldDB" id="A0A1H4ZPQ6"/>
<gene>
    <name evidence="1" type="ORF">SAMN05216178_6740</name>
</gene>
<keyword evidence="2" id="KW-1185">Reference proteome</keyword>
<dbReference type="Proteomes" id="UP000198982">
    <property type="component" value="Unassembled WGS sequence"/>
</dbReference>
<sequence length="375" mass="41367">MYNTQRARLTANKAFKLTPEEGNAILARAYGYSSFDSISGVMGEPVPGLHIIHTPAEILAKDPAHQMIEFVRMATNLSLPGLPVVTKGLAPRDLVACMFNFTNFDALVGYARSEQIDPHSGDMAMLSKFEQRHGIKASGQILCGRKYHGHTYVVRQDAEAFSHYLDQELCLTNREGLQVVLVRTRPDADRRINNYSREHTVLTGALRENQGSLLLGSRAKGSTLAISILPDREYTLEQLVAAHFSALIDKSPSGRSLIIDGMRLRKDSESLRAGFTLAQQRDINIVIIEAEPSAELWGMAETRLVFGFDIDLTITESAELNLVLTQAATYVGQQGQKLLFVYHTTAGGTRYTAMDLTPDTIATNVVRRVFGARLG</sequence>
<protein>
    <submittedName>
        <fullName evidence="1">Uncharacterized protein</fullName>
    </submittedName>
</protein>